<keyword evidence="1" id="KW-0472">Membrane</keyword>
<feature type="transmembrane region" description="Helical" evidence="1">
    <location>
        <begin position="7"/>
        <end position="24"/>
    </location>
</feature>
<dbReference type="RefSeq" id="WP_205099172.1">
    <property type="nucleotide sequence ID" value="NZ_CAJNAQ010000005.1"/>
</dbReference>
<dbReference type="AlphaFoldDB" id="A0A812F4G2"/>
<dbReference type="Proteomes" id="UP000655759">
    <property type="component" value="Unassembled WGS sequence"/>
</dbReference>
<gene>
    <name evidence="2" type="ORF">NUZ5A_50271</name>
</gene>
<proteinExistence type="predicted"/>
<keyword evidence="1" id="KW-1133">Transmembrane helix</keyword>
<sequence length="126" mass="14484">MKTRHKIIIVGIAIVVVLALLVKIKPFYDSPANHIEELKRMPEVAAFYQKYGNHDVTVFSDGVYNYQVGFQATNEENDWIMLRINYVYGMPFSATVFCTPDGIGSQHRITDDVLKYLKEQDCFENS</sequence>
<evidence type="ECO:0000256" key="1">
    <source>
        <dbReference type="SAM" id="Phobius"/>
    </source>
</evidence>
<evidence type="ECO:0000313" key="3">
    <source>
        <dbReference type="Proteomes" id="UP000655759"/>
    </source>
</evidence>
<comment type="caution">
    <text evidence="2">The sequence shown here is derived from an EMBL/GenBank/DDBJ whole genome shotgun (WGS) entry which is preliminary data.</text>
</comment>
<evidence type="ECO:0000313" key="2">
    <source>
        <dbReference type="EMBL" id="CAE6494323.1"/>
    </source>
</evidence>
<accession>A0A812F4G2</accession>
<keyword evidence="1" id="KW-0812">Transmembrane</keyword>
<dbReference type="EMBL" id="CAJNAQ010000005">
    <property type="protein sequence ID" value="CAE6494323.1"/>
    <property type="molecule type" value="Genomic_DNA"/>
</dbReference>
<organism evidence="2 3">
    <name type="scientific">Candidatus Nitrosotenuis uzonensis</name>
    <dbReference type="NCBI Taxonomy" id="1407055"/>
    <lineage>
        <taxon>Archaea</taxon>
        <taxon>Nitrososphaerota</taxon>
        <taxon>Candidatus Nitrosotenuis</taxon>
    </lineage>
</organism>
<protein>
    <submittedName>
        <fullName evidence="2">Uncharacterized protein</fullName>
    </submittedName>
</protein>
<name>A0A812F4G2_9ARCH</name>
<reference evidence="2" key="1">
    <citation type="submission" date="2021-02" db="EMBL/GenBank/DDBJ databases">
        <authorList>
            <person name="Han P."/>
        </authorList>
    </citation>
    <scope>NUCLEOTIDE SEQUENCE</scope>
    <source>
        <strain evidence="2">Candidatus Nitrosotenuis uzonensis 5A</strain>
    </source>
</reference>